<dbReference type="PANTHER" id="PTHR31793:SF27">
    <property type="entry name" value="NOVEL THIOESTERASE SUPERFAMILY DOMAIN AND SAPOSIN A-TYPE DOMAIN CONTAINING PROTEIN (0610012H03RIK)"/>
    <property type="match status" value="1"/>
</dbReference>
<dbReference type="PANTHER" id="PTHR31793">
    <property type="entry name" value="4-HYDROXYBENZOYL-COA THIOESTERASE FAMILY MEMBER"/>
    <property type="match status" value="1"/>
</dbReference>
<dbReference type="Proteomes" id="UP000805085">
    <property type="component" value="Unassembled WGS sequence"/>
</dbReference>
<accession>A0ABX2E5W7</accession>
<comment type="caution">
    <text evidence="3">The sequence shown here is derived from an EMBL/GenBank/DDBJ whole genome shotgun (WGS) entry which is preliminary data.</text>
</comment>
<dbReference type="CDD" id="cd00586">
    <property type="entry name" value="4HBT"/>
    <property type="match status" value="1"/>
</dbReference>
<evidence type="ECO:0000256" key="1">
    <source>
        <dbReference type="ARBA" id="ARBA00005953"/>
    </source>
</evidence>
<dbReference type="SUPFAM" id="SSF54637">
    <property type="entry name" value="Thioesterase/thiol ester dehydrase-isomerase"/>
    <property type="match status" value="1"/>
</dbReference>
<proteinExistence type="inferred from homology"/>
<dbReference type="InterPro" id="IPR029069">
    <property type="entry name" value="HotDog_dom_sf"/>
</dbReference>
<evidence type="ECO:0000313" key="3">
    <source>
        <dbReference type="EMBL" id="NRD23825.1"/>
    </source>
</evidence>
<gene>
    <name evidence="3" type="ORF">HNV10_11265</name>
</gene>
<name>A0ABX2E5W7_9FLAO</name>
<evidence type="ECO:0000256" key="2">
    <source>
        <dbReference type="ARBA" id="ARBA00022801"/>
    </source>
</evidence>
<keyword evidence="4" id="KW-1185">Reference proteome</keyword>
<keyword evidence="2" id="KW-0378">Hydrolase</keyword>
<sequence length="129" mass="15058">MQIFEKTIVVSEQDIDDLNHVNNVRYVQWVQDIAKEHWLTYATQNILESYSWFLVNHFIEYKSQALLGDTLHLKTFVSKVSGVSTIRHVEITNAKTNQLIVNSKAKWCLIDNKTQRPTRIVPEIGKLFN</sequence>
<evidence type="ECO:0000313" key="4">
    <source>
        <dbReference type="Proteomes" id="UP000805085"/>
    </source>
</evidence>
<dbReference type="RefSeq" id="WP_173301453.1">
    <property type="nucleotide sequence ID" value="NZ_JABRWQ010000004.1"/>
</dbReference>
<organism evidence="3 4">
    <name type="scientific">Winogradskyella litoriviva</name>
    <dbReference type="NCBI Taxonomy" id="1220182"/>
    <lineage>
        <taxon>Bacteria</taxon>
        <taxon>Pseudomonadati</taxon>
        <taxon>Bacteroidota</taxon>
        <taxon>Flavobacteriia</taxon>
        <taxon>Flavobacteriales</taxon>
        <taxon>Flavobacteriaceae</taxon>
        <taxon>Winogradskyella</taxon>
    </lineage>
</organism>
<dbReference type="EMBL" id="JABRWQ010000004">
    <property type="protein sequence ID" value="NRD23825.1"/>
    <property type="molecule type" value="Genomic_DNA"/>
</dbReference>
<dbReference type="Gene3D" id="3.10.129.10">
    <property type="entry name" value="Hotdog Thioesterase"/>
    <property type="match status" value="1"/>
</dbReference>
<dbReference type="InterPro" id="IPR050563">
    <property type="entry name" value="4-hydroxybenzoyl-CoA_TE"/>
</dbReference>
<dbReference type="Pfam" id="PF13279">
    <property type="entry name" value="4HBT_2"/>
    <property type="match status" value="1"/>
</dbReference>
<protein>
    <submittedName>
        <fullName evidence="3">Acyl-CoA thioesterase</fullName>
    </submittedName>
</protein>
<comment type="similarity">
    <text evidence="1">Belongs to the 4-hydroxybenzoyl-CoA thioesterase family.</text>
</comment>
<reference evidence="3 4" key="1">
    <citation type="journal article" date="2015" name="Int. J. Syst. Evol. Microbiol.">
        <title>Winogradskyella litoriviva sp. nov., isolated from coastal seawater.</title>
        <authorList>
            <person name="Nedashkovskaya O.I."/>
            <person name="Kukhlevskiy A.D."/>
            <person name="Zhukova N.V."/>
            <person name="Kim S.J."/>
            <person name="Rhee S.K."/>
            <person name="Mikhailov V.V."/>
        </authorList>
    </citation>
    <scope>NUCLEOTIDE SEQUENCE [LARGE SCALE GENOMIC DNA]</scope>
    <source>
        <strain evidence="3 4">KMM6491</strain>
    </source>
</reference>